<proteinExistence type="predicted"/>
<organism evidence="2 3">
    <name type="scientific">Gymnopus androsaceus JB14</name>
    <dbReference type="NCBI Taxonomy" id="1447944"/>
    <lineage>
        <taxon>Eukaryota</taxon>
        <taxon>Fungi</taxon>
        <taxon>Dikarya</taxon>
        <taxon>Basidiomycota</taxon>
        <taxon>Agaricomycotina</taxon>
        <taxon>Agaricomycetes</taxon>
        <taxon>Agaricomycetidae</taxon>
        <taxon>Agaricales</taxon>
        <taxon>Marasmiineae</taxon>
        <taxon>Omphalotaceae</taxon>
        <taxon>Gymnopus</taxon>
    </lineage>
</organism>
<accession>A0A6A4I4Y1</accession>
<evidence type="ECO:0000256" key="1">
    <source>
        <dbReference type="SAM" id="MobiDB-lite"/>
    </source>
</evidence>
<name>A0A6A4I4Y1_9AGAR</name>
<gene>
    <name evidence="2" type="ORF">BT96DRAFT_972787</name>
</gene>
<reference evidence="2" key="1">
    <citation type="journal article" date="2019" name="Environ. Microbiol.">
        <title>Fungal ecological strategies reflected in gene transcription - a case study of two litter decomposers.</title>
        <authorList>
            <person name="Barbi F."/>
            <person name="Kohler A."/>
            <person name="Barry K."/>
            <person name="Baskaran P."/>
            <person name="Daum C."/>
            <person name="Fauchery L."/>
            <person name="Ihrmark K."/>
            <person name="Kuo A."/>
            <person name="LaButti K."/>
            <person name="Lipzen A."/>
            <person name="Morin E."/>
            <person name="Grigoriev I.V."/>
            <person name="Henrissat B."/>
            <person name="Lindahl B."/>
            <person name="Martin F."/>
        </authorList>
    </citation>
    <scope>NUCLEOTIDE SEQUENCE</scope>
    <source>
        <strain evidence="2">JB14</strain>
    </source>
</reference>
<protein>
    <submittedName>
        <fullName evidence="2">Uncharacterized protein</fullName>
    </submittedName>
</protein>
<dbReference type="EMBL" id="ML769412">
    <property type="protein sequence ID" value="KAE9404960.1"/>
    <property type="molecule type" value="Genomic_DNA"/>
</dbReference>
<keyword evidence="3" id="KW-1185">Reference proteome</keyword>
<sequence>MTKPRSYSFNTELSPNVIVVESYDSPNLASHNRAALVSQFPNVMDIIKIVRDYLTTTAFPQTLNEFLMQLSRQVRQAAHTLILARKMKGTEPTPEEVLSFLSNDFPIIHFAELQNVEGSGDRGLWGFVDTALGPSIYLDAGLCRGYEELCGISPPKDCKLTQNDLFFLFVTSLLHELSHSLSWRFLNRYNTRLDEGESDDPESGKAFEDTVFGGSFAVVWKRNGDKGQILKAVEFELRNKSNKRFYKVTADELKVFRHNLVHMKPHFRFQLNGTSSCAGAKIRTRPFHGDEIVAEDEEETELTSMNQPFPPTPADSDDEGRFYVTTHCTVAARRMNSMMSEAGI</sequence>
<feature type="region of interest" description="Disordered" evidence="1">
    <location>
        <begin position="296"/>
        <end position="320"/>
    </location>
</feature>
<dbReference type="Proteomes" id="UP000799118">
    <property type="component" value="Unassembled WGS sequence"/>
</dbReference>
<dbReference type="AlphaFoldDB" id="A0A6A4I4Y1"/>
<evidence type="ECO:0000313" key="2">
    <source>
        <dbReference type="EMBL" id="KAE9404960.1"/>
    </source>
</evidence>
<evidence type="ECO:0000313" key="3">
    <source>
        <dbReference type="Proteomes" id="UP000799118"/>
    </source>
</evidence>